<reference evidence="1 2" key="1">
    <citation type="submission" date="2020-10" db="EMBL/GenBank/DDBJ databases">
        <title>High quality whole genome sequence of Pseudomonas poae PMA22.</title>
        <authorList>
            <person name="Hernandez J.G."/>
            <person name="Rodriguez P."/>
            <person name="Cuevas C."/>
            <person name="de la Calle F."/>
            <person name="Galan B."/>
            <person name="Garcia J.L."/>
        </authorList>
    </citation>
    <scope>NUCLEOTIDE SEQUENCE [LARGE SCALE GENOMIC DNA]</scope>
    <source>
        <strain evidence="1 2">PMA22</strain>
    </source>
</reference>
<sequence length="105" mass="12146">MKRWAFVGLAEPGGDLLYIGGVGIYRIYEIVESENKPGDYAKSYREMIELRERIDAMLTIPPGYEPHWEECPAHVLTDWYFAGGRFLTGKDVERCQRMGKLDFPQ</sequence>
<evidence type="ECO:0000313" key="1">
    <source>
        <dbReference type="EMBL" id="QOQ72968.1"/>
    </source>
</evidence>
<dbReference type="RefSeq" id="WP_197623732.1">
    <property type="nucleotide sequence ID" value="NZ_CP063073.1"/>
</dbReference>
<dbReference type="EMBL" id="CP063073">
    <property type="protein sequence ID" value="QOQ72968.1"/>
    <property type="molecule type" value="Genomic_DNA"/>
</dbReference>
<gene>
    <name evidence="1" type="ORF">IMF22_15720</name>
</gene>
<dbReference type="AlphaFoldDB" id="A0A7M1KAX2"/>
<protein>
    <submittedName>
        <fullName evidence="1">Uncharacterized protein</fullName>
    </submittedName>
</protein>
<evidence type="ECO:0000313" key="2">
    <source>
        <dbReference type="Proteomes" id="UP000594923"/>
    </source>
</evidence>
<name>A0A7M1KAX2_9PSED</name>
<organism evidence="1 2">
    <name type="scientific">Pseudomonas poae</name>
    <dbReference type="NCBI Taxonomy" id="200451"/>
    <lineage>
        <taxon>Bacteria</taxon>
        <taxon>Pseudomonadati</taxon>
        <taxon>Pseudomonadota</taxon>
        <taxon>Gammaproteobacteria</taxon>
        <taxon>Pseudomonadales</taxon>
        <taxon>Pseudomonadaceae</taxon>
        <taxon>Pseudomonas</taxon>
    </lineage>
</organism>
<proteinExistence type="predicted"/>
<accession>A0A7M1KAX2</accession>
<dbReference type="Proteomes" id="UP000594923">
    <property type="component" value="Chromosome"/>
</dbReference>